<accession>A0A0P9EQI6</accession>
<dbReference type="Gene3D" id="1.10.10.10">
    <property type="entry name" value="Winged helix-like DNA-binding domain superfamily/Winged helix DNA-binding domain"/>
    <property type="match status" value="1"/>
</dbReference>
<feature type="domain" description="RNA polymerase sigma factor 70 region 4 type 2" evidence="8">
    <location>
        <begin position="115"/>
        <end position="167"/>
    </location>
</feature>
<dbReference type="Proteomes" id="UP000050482">
    <property type="component" value="Unassembled WGS sequence"/>
</dbReference>
<dbReference type="NCBIfam" id="TIGR02937">
    <property type="entry name" value="sigma70-ECF"/>
    <property type="match status" value="1"/>
</dbReference>
<comment type="similarity">
    <text evidence="1 6">Belongs to the sigma-70 factor family. ECF subfamily.</text>
</comment>
<dbReference type="Gene3D" id="1.10.1740.10">
    <property type="match status" value="1"/>
</dbReference>
<dbReference type="InterPro" id="IPR039425">
    <property type="entry name" value="RNA_pol_sigma-70-like"/>
</dbReference>
<evidence type="ECO:0000313" key="9">
    <source>
        <dbReference type="EMBL" id="KPV40758.1"/>
    </source>
</evidence>
<evidence type="ECO:0000256" key="2">
    <source>
        <dbReference type="ARBA" id="ARBA00023015"/>
    </source>
</evidence>
<dbReference type="OrthoDB" id="9785675at2"/>
<dbReference type="RefSeq" id="WP_054971104.1">
    <property type="nucleotide sequence ID" value="NZ_LJCO01000096.1"/>
</dbReference>
<dbReference type="GO" id="GO:0006352">
    <property type="term" value="P:DNA-templated transcription initiation"/>
    <property type="evidence" value="ECO:0007669"/>
    <property type="project" value="InterPro"/>
</dbReference>
<keyword evidence="4 6" id="KW-0238">DNA-binding</keyword>
<dbReference type="InterPro" id="IPR013249">
    <property type="entry name" value="RNA_pol_sigma70_r4_t2"/>
</dbReference>
<dbReference type="EMBL" id="LJCO01000096">
    <property type="protein sequence ID" value="KPV40758.1"/>
    <property type="molecule type" value="Genomic_DNA"/>
</dbReference>
<dbReference type="GO" id="GO:0003677">
    <property type="term" value="F:DNA binding"/>
    <property type="evidence" value="ECO:0007669"/>
    <property type="project" value="UniProtKB-KW"/>
</dbReference>
<evidence type="ECO:0000256" key="5">
    <source>
        <dbReference type="ARBA" id="ARBA00023163"/>
    </source>
</evidence>
<dbReference type="InterPro" id="IPR036388">
    <property type="entry name" value="WH-like_DNA-bd_sf"/>
</dbReference>
<dbReference type="PROSITE" id="PS01063">
    <property type="entry name" value="SIGMA70_ECF"/>
    <property type="match status" value="1"/>
</dbReference>
<keyword evidence="3 6" id="KW-0731">Sigma factor</keyword>
<proteinExistence type="inferred from homology"/>
<comment type="caution">
    <text evidence="9">The sequence shown here is derived from an EMBL/GenBank/DDBJ whole genome shotgun (WGS) entry which is preliminary data.</text>
</comment>
<dbReference type="SUPFAM" id="SSF88659">
    <property type="entry name" value="Sigma3 and sigma4 domains of RNA polymerase sigma factors"/>
    <property type="match status" value="1"/>
</dbReference>
<dbReference type="Pfam" id="PF04542">
    <property type="entry name" value="Sigma70_r2"/>
    <property type="match status" value="1"/>
</dbReference>
<dbReference type="InterPro" id="IPR000838">
    <property type="entry name" value="RNA_pol_sigma70_ECF_CS"/>
</dbReference>
<organism evidence="9 10">
    <name type="scientific">Alicyclobacillus ferrooxydans</name>
    <dbReference type="NCBI Taxonomy" id="471514"/>
    <lineage>
        <taxon>Bacteria</taxon>
        <taxon>Bacillati</taxon>
        <taxon>Bacillota</taxon>
        <taxon>Bacilli</taxon>
        <taxon>Bacillales</taxon>
        <taxon>Alicyclobacillaceae</taxon>
        <taxon>Alicyclobacillus</taxon>
    </lineage>
</organism>
<evidence type="ECO:0000259" key="8">
    <source>
        <dbReference type="Pfam" id="PF08281"/>
    </source>
</evidence>
<evidence type="ECO:0000313" key="10">
    <source>
        <dbReference type="Proteomes" id="UP000050482"/>
    </source>
</evidence>
<dbReference type="InterPro" id="IPR014284">
    <property type="entry name" value="RNA_pol_sigma-70_dom"/>
</dbReference>
<reference evidence="9 10" key="1">
    <citation type="submission" date="2015-09" db="EMBL/GenBank/DDBJ databases">
        <title>Draft genome sequence of Alicyclobacillus ferrooxydans DSM 22381.</title>
        <authorList>
            <person name="Hemp J."/>
        </authorList>
    </citation>
    <scope>NUCLEOTIDE SEQUENCE [LARGE SCALE GENOMIC DNA]</scope>
    <source>
        <strain evidence="9 10">TC-34</strain>
    </source>
</reference>
<evidence type="ECO:0000256" key="1">
    <source>
        <dbReference type="ARBA" id="ARBA00010641"/>
    </source>
</evidence>
<gene>
    <name evidence="9" type="ORF">AN477_20765</name>
</gene>
<evidence type="ECO:0000256" key="4">
    <source>
        <dbReference type="ARBA" id="ARBA00023125"/>
    </source>
</evidence>
<dbReference type="InterPro" id="IPR007627">
    <property type="entry name" value="RNA_pol_sigma70_r2"/>
</dbReference>
<dbReference type="InterPro" id="IPR013325">
    <property type="entry name" value="RNA_pol_sigma_r2"/>
</dbReference>
<dbReference type="GO" id="GO:0006950">
    <property type="term" value="P:response to stress"/>
    <property type="evidence" value="ECO:0007669"/>
    <property type="project" value="UniProtKB-ARBA"/>
</dbReference>
<dbReference type="GO" id="GO:0016987">
    <property type="term" value="F:sigma factor activity"/>
    <property type="evidence" value="ECO:0007669"/>
    <property type="project" value="UniProtKB-KW"/>
</dbReference>
<keyword evidence="2 6" id="KW-0805">Transcription regulation</keyword>
<evidence type="ECO:0000256" key="6">
    <source>
        <dbReference type="RuleBase" id="RU000716"/>
    </source>
</evidence>
<keyword evidence="5 6" id="KW-0804">Transcription</keyword>
<keyword evidence="10" id="KW-1185">Reference proteome</keyword>
<dbReference type="PANTHER" id="PTHR43133">
    <property type="entry name" value="RNA POLYMERASE ECF-TYPE SIGMA FACTO"/>
    <property type="match status" value="1"/>
</dbReference>
<feature type="domain" description="RNA polymerase sigma-70 region 2" evidence="7">
    <location>
        <begin position="23"/>
        <end position="90"/>
    </location>
</feature>
<dbReference type="STRING" id="471514.AN477_20765"/>
<sequence>MTEDDIRLIKSAKRGNMDAFSKMVSNYKNFVYRTAYGILNHKSDAEDVTQETFIKVYQSLKGLRDERTFPSWLAKITVRNALDWRERHRRHRTESYEESLVSSGLNPHHQSEIRMDLYQAMQRLGADHRTILILRELHGFSYDELAEILELPVGTVRSRLHHARLQLRDELNREGSV</sequence>
<dbReference type="AlphaFoldDB" id="A0A0P9EQI6"/>
<dbReference type="PATRIC" id="fig|471514.4.peg.1647"/>
<name>A0A0P9EQI6_9BACL</name>
<dbReference type="SUPFAM" id="SSF88946">
    <property type="entry name" value="Sigma2 domain of RNA polymerase sigma factors"/>
    <property type="match status" value="1"/>
</dbReference>
<evidence type="ECO:0000259" key="7">
    <source>
        <dbReference type="Pfam" id="PF04542"/>
    </source>
</evidence>
<dbReference type="InterPro" id="IPR013324">
    <property type="entry name" value="RNA_pol_sigma_r3/r4-like"/>
</dbReference>
<evidence type="ECO:0000256" key="3">
    <source>
        <dbReference type="ARBA" id="ARBA00023082"/>
    </source>
</evidence>
<dbReference type="CDD" id="cd06171">
    <property type="entry name" value="Sigma70_r4"/>
    <property type="match status" value="1"/>
</dbReference>
<dbReference type="Pfam" id="PF08281">
    <property type="entry name" value="Sigma70_r4_2"/>
    <property type="match status" value="1"/>
</dbReference>
<protein>
    <recommendedName>
        <fullName evidence="6">RNA polymerase sigma factor</fullName>
    </recommendedName>
</protein>
<dbReference type="PANTHER" id="PTHR43133:SF51">
    <property type="entry name" value="RNA POLYMERASE SIGMA FACTOR"/>
    <property type="match status" value="1"/>
</dbReference>